<organism evidence="5 6">
    <name type="scientific">Triticum turgidum subsp. durum</name>
    <name type="common">Durum wheat</name>
    <name type="synonym">Triticum durum</name>
    <dbReference type="NCBI Taxonomy" id="4567"/>
    <lineage>
        <taxon>Eukaryota</taxon>
        <taxon>Viridiplantae</taxon>
        <taxon>Streptophyta</taxon>
        <taxon>Embryophyta</taxon>
        <taxon>Tracheophyta</taxon>
        <taxon>Spermatophyta</taxon>
        <taxon>Magnoliopsida</taxon>
        <taxon>Liliopsida</taxon>
        <taxon>Poales</taxon>
        <taxon>Poaceae</taxon>
        <taxon>BOP clade</taxon>
        <taxon>Pooideae</taxon>
        <taxon>Triticodae</taxon>
        <taxon>Triticeae</taxon>
        <taxon>Triticinae</taxon>
        <taxon>Triticum</taxon>
    </lineage>
</organism>
<evidence type="ECO:0000256" key="1">
    <source>
        <dbReference type="ARBA" id="ARBA00004906"/>
    </source>
</evidence>
<proteinExistence type="inferred from homology"/>
<gene>
    <name evidence="5" type="ORF">TRITD_7Av1G099220</name>
</gene>
<dbReference type="Gene3D" id="3.30.710.10">
    <property type="entry name" value="Potassium Channel Kv1.1, Chain A"/>
    <property type="match status" value="1"/>
</dbReference>
<dbReference type="GO" id="GO:0016567">
    <property type="term" value="P:protein ubiquitination"/>
    <property type="evidence" value="ECO:0007669"/>
    <property type="project" value="InterPro"/>
</dbReference>
<dbReference type="Gene3D" id="2.60.210.10">
    <property type="entry name" value="Apoptosis, Tumor Necrosis Factor Receptor Associated Protein 2, Chain A"/>
    <property type="match status" value="1"/>
</dbReference>
<dbReference type="InterPro" id="IPR045005">
    <property type="entry name" value="BPM1-6"/>
</dbReference>
<dbReference type="PROSITE" id="PS50144">
    <property type="entry name" value="MATH"/>
    <property type="match status" value="1"/>
</dbReference>
<dbReference type="AlphaFoldDB" id="A0A9R0ZAD1"/>
<evidence type="ECO:0000313" key="6">
    <source>
        <dbReference type="Proteomes" id="UP000324705"/>
    </source>
</evidence>
<dbReference type="InterPro" id="IPR002083">
    <property type="entry name" value="MATH/TRAF_dom"/>
</dbReference>
<evidence type="ECO:0000313" key="5">
    <source>
        <dbReference type="EMBL" id="VAI74246.1"/>
    </source>
</evidence>
<dbReference type="Proteomes" id="UP000324705">
    <property type="component" value="Chromosome 7A"/>
</dbReference>
<dbReference type="EMBL" id="LT934123">
    <property type="protein sequence ID" value="VAI74246.1"/>
    <property type="molecule type" value="Genomic_DNA"/>
</dbReference>
<comment type="pathway">
    <text evidence="1">Protein modification; protein ubiquitination.</text>
</comment>
<dbReference type="InterPro" id="IPR000210">
    <property type="entry name" value="BTB/POZ_dom"/>
</dbReference>
<dbReference type="CDD" id="cd00121">
    <property type="entry name" value="MATH"/>
    <property type="match status" value="1"/>
</dbReference>
<accession>A0A9R0ZAD1</accession>
<dbReference type="InterPro" id="IPR011333">
    <property type="entry name" value="SKP1/BTB/POZ_sf"/>
</dbReference>
<dbReference type="PANTHER" id="PTHR26379:SF446">
    <property type="entry name" value="BTB_POZ AND MATH DOMAIN-CONTAINING PROTEIN 1"/>
    <property type="match status" value="1"/>
</dbReference>
<evidence type="ECO:0008006" key="7">
    <source>
        <dbReference type="Google" id="ProtNLM"/>
    </source>
</evidence>
<feature type="domain" description="MATH" evidence="4">
    <location>
        <begin position="18"/>
        <end position="146"/>
    </location>
</feature>
<dbReference type="PANTHER" id="PTHR26379">
    <property type="entry name" value="BTB/POZ AND MATH DOMAIN-CONTAINING PROTEIN 1"/>
    <property type="match status" value="1"/>
</dbReference>
<keyword evidence="6" id="KW-1185">Reference proteome</keyword>
<dbReference type="SUPFAM" id="SSF54695">
    <property type="entry name" value="POZ domain"/>
    <property type="match status" value="1"/>
</dbReference>
<evidence type="ECO:0000259" key="3">
    <source>
        <dbReference type="PROSITE" id="PS50097"/>
    </source>
</evidence>
<dbReference type="Gene3D" id="1.25.40.420">
    <property type="match status" value="1"/>
</dbReference>
<reference evidence="5 6" key="1">
    <citation type="submission" date="2017-09" db="EMBL/GenBank/DDBJ databases">
        <authorList>
            <consortium name="International Durum Wheat Genome Sequencing Consortium (IDWGSC)"/>
            <person name="Milanesi L."/>
        </authorList>
    </citation>
    <scope>NUCLEOTIDE SEQUENCE [LARGE SCALE GENOMIC DNA]</scope>
    <source>
        <strain evidence="6">cv. Svevo</strain>
    </source>
</reference>
<feature type="domain" description="BTB" evidence="3">
    <location>
        <begin position="177"/>
        <end position="244"/>
    </location>
</feature>
<dbReference type="PROSITE" id="PS50097">
    <property type="entry name" value="BTB"/>
    <property type="match status" value="1"/>
</dbReference>
<evidence type="ECO:0000256" key="2">
    <source>
        <dbReference type="ARBA" id="ARBA00010846"/>
    </source>
</evidence>
<evidence type="ECO:0000259" key="4">
    <source>
        <dbReference type="PROSITE" id="PS50144"/>
    </source>
</evidence>
<name>A0A9R0ZAD1_TRITD</name>
<protein>
    <recommendedName>
        <fullName evidence="7">BTB-domain containing protein</fullName>
    </recommendedName>
</protein>
<dbReference type="InterPro" id="IPR056423">
    <property type="entry name" value="BACK_BPM_SPOP"/>
</dbReference>
<dbReference type="InterPro" id="IPR008974">
    <property type="entry name" value="TRAF-like"/>
</dbReference>
<dbReference type="SUPFAM" id="SSF49599">
    <property type="entry name" value="TRAF domain-like"/>
    <property type="match status" value="1"/>
</dbReference>
<dbReference type="Pfam" id="PF00651">
    <property type="entry name" value="BTB"/>
    <property type="match status" value="1"/>
</dbReference>
<dbReference type="Pfam" id="PF24570">
    <property type="entry name" value="BACK_BPM_SPOP"/>
    <property type="match status" value="1"/>
</dbReference>
<sequence>MSKRGRTTGLVARTTVVDSALLEFTVNYEQTKHLAIGKSVHSDYISAGGHDWKIHCYPRGWVKANNGKYLSIYLYCREPVTTVRAIFKANVMGRHGKPSPIAATSSVFVYSSKDDILWHGWSRFVKRVDLEAKCVIEGRVTFLCHILVMRDDPIPVPPPKIGSHLNSLINGMDMDGTDVSFTTNGETFHAHRAVLAARSPVFRAKFFGPEAGATSSNIVLDDIEPATFKVLLKFMYTDALPGDDRVGRSPPIETFHHLLAAADKYALHRLKLICARKLGENVSLDSIATTLDLAETNSCLELKTKCIDLLAADKDFNKVVLTESFVLLGQKFPALIAELRERVEA</sequence>
<comment type="similarity">
    <text evidence="2">Belongs to the Tdpoz family.</text>
</comment>
<dbReference type="Pfam" id="PF22486">
    <property type="entry name" value="MATH_2"/>
    <property type="match status" value="1"/>
</dbReference>
<dbReference type="SMART" id="SM00225">
    <property type="entry name" value="BTB"/>
    <property type="match status" value="1"/>
</dbReference>